<evidence type="ECO:0000256" key="1">
    <source>
        <dbReference type="ARBA" id="ARBA00012493"/>
    </source>
</evidence>
<dbReference type="InterPro" id="IPR043128">
    <property type="entry name" value="Rev_trsase/Diguanyl_cyclase"/>
</dbReference>
<dbReference type="InterPro" id="IPR041373">
    <property type="entry name" value="RT_RNaseH"/>
</dbReference>
<feature type="coiled-coil region" evidence="8">
    <location>
        <begin position="1086"/>
        <end position="1113"/>
    </location>
</feature>
<dbReference type="InterPro" id="IPR017956">
    <property type="entry name" value="AT_hook_DNA-bd_motif"/>
</dbReference>
<dbReference type="InterPro" id="IPR050951">
    <property type="entry name" value="Retrovirus_Pol_polyprotein"/>
</dbReference>
<dbReference type="PANTHER" id="PTHR37984:SF5">
    <property type="entry name" value="PROTEIN NYNRIN-LIKE"/>
    <property type="match status" value="1"/>
</dbReference>
<dbReference type="InterPro" id="IPR001878">
    <property type="entry name" value="Znf_CCHC"/>
</dbReference>
<evidence type="ECO:0000256" key="3">
    <source>
        <dbReference type="ARBA" id="ARBA00022695"/>
    </source>
</evidence>
<dbReference type="Pfam" id="PF17921">
    <property type="entry name" value="Integrase_H2C2"/>
    <property type="match status" value="1"/>
</dbReference>
<sequence>MAVNLSDEQFRQLLASLGSRRNTLASCSATFDGKKSSDAVETFLAAVRVYKKIENISDTDALDGLPLLLHGEAAVWWQGVKDNVSTWAQFEQKLRGNFAPKKPEYLIYHEIISERQEKFEDTATFIAKKRMLFSQLPVAEQLMEKQQLDLIYSLLNLRIRDKVPRNDVHNFEELIRDARGVEQVLQEKGEPIPVATTTRIKSKIRCRYCKGIGHSIEECRKRKSSILKENEQLQPVTTTNSKPQGTTVAAKVSCYGCGAPGVYRSSCSTCNGDKAEKKIEFCAVKVEVVTYARPTIYVNIGGQSETAFVDTCAKASVASFQLFDTLRKRGQAFNQQNVCITLADGVPRQENVCTFNAPLELCGRKFITNFIVLPHSVDNRTLLGIGFLKQAGIQLNLGQFTWSFLDNPHEEYELYTEDFVHFTEEKKNSPPRMINISALSPAQPVPRNLPSTTTMKLPAEPLLPPTPKFTHQLKHADLPSEAASTGYQLIPIDLPGTPPQLKRFKATVFDGYSPRLNYIMQDAIMNTSFDDSCLSPHSEDLFPTICNLPVPSNVKHLQTFLQTCSWYRRFIDNFSRIAEPLTRLTKKKAVWAWTEEQDTAYNKLKRLLTTAPVLKQADFTKPFILKTDASNYALGAVLVQGEGENEHPVEYASRLLTSAERNYSTTEKEALAVVWAINKFAGYIDGSPIIVITDHQALKWLMSLKSPTGRLARWALQLQGFDITIKYTPGRTNVVADTLSRPPCTEENIKLCGICSVMVDMPIRSTSEVRDEQLKDDRISKIVNALEDDKKNEDAHYWSNKGYLLNNGLLYRNNPNVENDDAQLVVPQHEWANVLSTYHDNPLAGHYGSDKTYEAIAKRYYWTGMRKYIQAYVKNCVDCQRYKVNNQKPAGLLQTTAMNQRFEVLSFDLFGPLPESENGMTWVFIVEDLASRWVELFALDTATAENCALTLINEIFLRYGFPRRVISDNGTQFVSAVMQQVAFCMKIKHAFTPVYHPETNPVERRNRDLKTQLAILLGDNHRDWPNKLPCIRFAMNTAQSTSTNCSPAFLTFGRELKTLDDSLHNFREILISENFVPEITPKLLQLALTLERAKEVQEMKEEQRKEYVDQQRRRDPGYNIGDLVMVTLHPVSKASRGICSKFAPRRDGPYMVKRKHGPSSYEIVNPEDPNVSLGVYHSSALTAFSSNKTHLPEPVQALKRRGRPRKTEPKHGNGVQQKRGRGRPRKNTTH</sequence>
<keyword evidence="6" id="KW-0378">Hydrolase</keyword>
<dbReference type="SUPFAM" id="SSF53098">
    <property type="entry name" value="Ribonuclease H-like"/>
    <property type="match status" value="1"/>
</dbReference>
<dbReference type="Proteomes" id="UP001549920">
    <property type="component" value="Unassembled WGS sequence"/>
</dbReference>
<dbReference type="Gene3D" id="3.30.70.270">
    <property type="match status" value="1"/>
</dbReference>
<protein>
    <recommendedName>
        <fullName evidence="1">RNA-directed DNA polymerase</fullName>
        <ecNumber evidence="1">2.7.7.49</ecNumber>
    </recommendedName>
</protein>
<dbReference type="SMART" id="SM00384">
    <property type="entry name" value="AT_hook"/>
    <property type="match status" value="2"/>
</dbReference>
<dbReference type="SUPFAM" id="SSF56672">
    <property type="entry name" value="DNA/RNA polymerases"/>
    <property type="match status" value="1"/>
</dbReference>
<reference evidence="11 12" key="1">
    <citation type="submission" date="2024-06" db="EMBL/GenBank/DDBJ databases">
        <title>A chromosome-level genome assembly of beet webworm, Loxostege sticticalis.</title>
        <authorList>
            <person name="Zhang Y."/>
        </authorList>
    </citation>
    <scope>NUCLEOTIDE SEQUENCE [LARGE SCALE GENOMIC DNA]</scope>
    <source>
        <strain evidence="11">AQ026</strain>
        <tissue evidence="11">Whole body</tissue>
    </source>
</reference>
<dbReference type="PROSITE" id="PS50994">
    <property type="entry name" value="INTEGRASE"/>
    <property type="match status" value="1"/>
</dbReference>
<keyword evidence="2" id="KW-0808">Transferase</keyword>
<dbReference type="Gene3D" id="3.30.420.10">
    <property type="entry name" value="Ribonuclease H-like superfamily/Ribonuclease H"/>
    <property type="match status" value="1"/>
</dbReference>
<evidence type="ECO:0000256" key="9">
    <source>
        <dbReference type="SAM" id="MobiDB-lite"/>
    </source>
</evidence>
<evidence type="ECO:0000313" key="11">
    <source>
        <dbReference type="EMBL" id="KAL0869860.1"/>
    </source>
</evidence>
<dbReference type="InterPro" id="IPR043502">
    <property type="entry name" value="DNA/RNA_pol_sf"/>
</dbReference>
<gene>
    <name evidence="11" type="ORF">ABMA27_006066</name>
</gene>
<dbReference type="InterPro" id="IPR001584">
    <property type="entry name" value="Integrase_cat-core"/>
</dbReference>
<comment type="caution">
    <text evidence="11">The sequence shown here is derived from an EMBL/GenBank/DDBJ whole genome shotgun (WGS) entry which is preliminary data.</text>
</comment>
<dbReference type="SUPFAM" id="SSF50630">
    <property type="entry name" value="Acid proteases"/>
    <property type="match status" value="1"/>
</dbReference>
<feature type="region of interest" description="Disordered" evidence="9">
    <location>
        <begin position="1186"/>
        <end position="1230"/>
    </location>
</feature>
<evidence type="ECO:0000256" key="6">
    <source>
        <dbReference type="ARBA" id="ARBA00022801"/>
    </source>
</evidence>
<feature type="compositionally biased region" description="Basic residues" evidence="9">
    <location>
        <begin position="1218"/>
        <end position="1230"/>
    </location>
</feature>
<evidence type="ECO:0000256" key="5">
    <source>
        <dbReference type="ARBA" id="ARBA00022759"/>
    </source>
</evidence>
<dbReference type="InterPro" id="IPR041588">
    <property type="entry name" value="Integrase_H2C2"/>
</dbReference>
<feature type="domain" description="Integrase catalytic" evidence="10">
    <location>
        <begin position="885"/>
        <end position="1055"/>
    </location>
</feature>
<evidence type="ECO:0000256" key="8">
    <source>
        <dbReference type="SAM" id="Coils"/>
    </source>
</evidence>
<dbReference type="EC" id="2.7.7.49" evidence="1"/>
<accession>A0ABR3HHI7</accession>
<evidence type="ECO:0000259" key="10">
    <source>
        <dbReference type="PROSITE" id="PS50994"/>
    </source>
</evidence>
<name>A0ABR3HHI7_LOXSC</name>
<dbReference type="EMBL" id="JBEUOH010000019">
    <property type="protein sequence ID" value="KAL0869860.1"/>
    <property type="molecule type" value="Genomic_DNA"/>
</dbReference>
<evidence type="ECO:0000256" key="7">
    <source>
        <dbReference type="ARBA" id="ARBA00022918"/>
    </source>
</evidence>
<dbReference type="Gene3D" id="3.10.20.370">
    <property type="match status" value="1"/>
</dbReference>
<evidence type="ECO:0000313" key="12">
    <source>
        <dbReference type="Proteomes" id="UP001549920"/>
    </source>
</evidence>
<proteinExistence type="predicted"/>
<dbReference type="SMART" id="SM00343">
    <property type="entry name" value="ZnF_C2HC"/>
    <property type="match status" value="2"/>
</dbReference>
<keyword evidence="4" id="KW-0540">Nuclease</keyword>
<dbReference type="Pfam" id="PF00665">
    <property type="entry name" value="rve"/>
    <property type="match status" value="1"/>
</dbReference>
<keyword evidence="12" id="KW-1185">Reference proteome</keyword>
<keyword evidence="3" id="KW-0548">Nucleotidyltransferase</keyword>
<organism evidence="11 12">
    <name type="scientific">Loxostege sticticalis</name>
    <name type="common">Beet webworm moth</name>
    <dbReference type="NCBI Taxonomy" id="481309"/>
    <lineage>
        <taxon>Eukaryota</taxon>
        <taxon>Metazoa</taxon>
        <taxon>Ecdysozoa</taxon>
        <taxon>Arthropoda</taxon>
        <taxon>Hexapoda</taxon>
        <taxon>Insecta</taxon>
        <taxon>Pterygota</taxon>
        <taxon>Neoptera</taxon>
        <taxon>Endopterygota</taxon>
        <taxon>Lepidoptera</taxon>
        <taxon>Glossata</taxon>
        <taxon>Ditrysia</taxon>
        <taxon>Pyraloidea</taxon>
        <taxon>Crambidae</taxon>
        <taxon>Pyraustinae</taxon>
        <taxon>Loxostege</taxon>
    </lineage>
</organism>
<evidence type="ECO:0000256" key="4">
    <source>
        <dbReference type="ARBA" id="ARBA00022722"/>
    </source>
</evidence>
<dbReference type="Gene3D" id="1.10.340.70">
    <property type="match status" value="1"/>
</dbReference>
<keyword evidence="8" id="KW-0175">Coiled coil</keyword>
<dbReference type="CDD" id="cd09274">
    <property type="entry name" value="RNase_HI_RT_Ty3"/>
    <property type="match status" value="1"/>
</dbReference>
<dbReference type="InterPro" id="IPR036397">
    <property type="entry name" value="RNaseH_sf"/>
</dbReference>
<dbReference type="Pfam" id="PF17917">
    <property type="entry name" value="RT_RNaseH"/>
    <property type="match status" value="1"/>
</dbReference>
<dbReference type="Gene3D" id="2.40.70.10">
    <property type="entry name" value="Acid Proteases"/>
    <property type="match status" value="1"/>
</dbReference>
<keyword evidence="5" id="KW-0255">Endonuclease</keyword>
<dbReference type="InterPro" id="IPR012337">
    <property type="entry name" value="RNaseH-like_sf"/>
</dbReference>
<dbReference type="InterPro" id="IPR021109">
    <property type="entry name" value="Peptidase_aspartic_dom_sf"/>
</dbReference>
<keyword evidence="7" id="KW-0695">RNA-directed DNA polymerase</keyword>
<dbReference type="PANTHER" id="PTHR37984">
    <property type="entry name" value="PROTEIN CBG26694"/>
    <property type="match status" value="1"/>
</dbReference>
<evidence type="ECO:0000256" key="2">
    <source>
        <dbReference type="ARBA" id="ARBA00022679"/>
    </source>
</evidence>